<dbReference type="EMBL" id="CAJOBJ010213944">
    <property type="protein sequence ID" value="CAF5017673.1"/>
    <property type="molecule type" value="Genomic_DNA"/>
</dbReference>
<evidence type="ECO:0000313" key="3">
    <source>
        <dbReference type="EMBL" id="CAF5012332.1"/>
    </source>
</evidence>
<dbReference type="Proteomes" id="UP000676336">
    <property type="component" value="Unassembled WGS sequence"/>
</dbReference>
<organism evidence="4 5">
    <name type="scientific">Rotaria magnacalcarata</name>
    <dbReference type="NCBI Taxonomy" id="392030"/>
    <lineage>
        <taxon>Eukaryota</taxon>
        <taxon>Metazoa</taxon>
        <taxon>Spiralia</taxon>
        <taxon>Gnathifera</taxon>
        <taxon>Rotifera</taxon>
        <taxon>Eurotatoria</taxon>
        <taxon>Bdelloidea</taxon>
        <taxon>Philodinida</taxon>
        <taxon>Philodinidae</taxon>
        <taxon>Rotaria</taxon>
    </lineage>
</organism>
<gene>
    <name evidence="3" type="ORF">GIL414_LOCUS57958</name>
    <name evidence="4" type="ORF">GIL414_LOCUS58210</name>
    <name evidence="1" type="ORF">SMN809_LOCUS56484</name>
    <name evidence="2" type="ORF">SMN809_LOCUS56692</name>
</gene>
<proteinExistence type="predicted"/>
<comment type="caution">
    <text evidence="4">The sequence shown here is derived from an EMBL/GenBank/DDBJ whole genome shotgun (WGS) entry which is preliminary data.</text>
</comment>
<dbReference type="EMBL" id="CAJOBJ010211496">
    <property type="protein sequence ID" value="CAF5012332.1"/>
    <property type="molecule type" value="Genomic_DNA"/>
</dbReference>
<evidence type="ECO:0000313" key="2">
    <source>
        <dbReference type="EMBL" id="CAF4999412.1"/>
    </source>
</evidence>
<dbReference type="AlphaFoldDB" id="A0A8S3DZ39"/>
<evidence type="ECO:0000313" key="5">
    <source>
        <dbReference type="Proteomes" id="UP000681720"/>
    </source>
</evidence>
<sequence length="41" mass="4511">MAKSYIVNNSPVKALAVYDHLKQTNQVECDEVIYLVASNAA</sequence>
<reference evidence="4" key="1">
    <citation type="submission" date="2021-02" db="EMBL/GenBank/DDBJ databases">
        <authorList>
            <person name="Nowell W R."/>
        </authorList>
    </citation>
    <scope>NUCLEOTIDE SEQUENCE</scope>
</reference>
<feature type="non-terminal residue" evidence="4">
    <location>
        <position position="1"/>
    </location>
</feature>
<evidence type="ECO:0000313" key="4">
    <source>
        <dbReference type="EMBL" id="CAF5017673.1"/>
    </source>
</evidence>
<accession>A0A8S3DZ39</accession>
<protein>
    <submittedName>
        <fullName evidence="4">Uncharacterized protein</fullName>
    </submittedName>
</protein>
<dbReference type="Proteomes" id="UP000681720">
    <property type="component" value="Unassembled WGS sequence"/>
</dbReference>
<evidence type="ECO:0000313" key="1">
    <source>
        <dbReference type="EMBL" id="CAF4994796.1"/>
    </source>
</evidence>
<name>A0A8S3DZ39_9BILA</name>
<dbReference type="EMBL" id="CAJOBI010203841">
    <property type="protein sequence ID" value="CAF4999412.1"/>
    <property type="molecule type" value="Genomic_DNA"/>
</dbReference>
<dbReference type="EMBL" id="CAJOBI010202139">
    <property type="protein sequence ID" value="CAF4994796.1"/>
    <property type="molecule type" value="Genomic_DNA"/>
</dbReference>